<dbReference type="STRING" id="877500.GCA_000935065_00660"/>
<protein>
    <submittedName>
        <fullName evidence="1">Uncharacterized protein</fullName>
    </submittedName>
</protein>
<organism evidence="1 2">
    <name type="scientific">Halarcobacter anaerophilus</name>
    <dbReference type="NCBI Taxonomy" id="877500"/>
    <lineage>
        <taxon>Bacteria</taxon>
        <taxon>Pseudomonadati</taxon>
        <taxon>Campylobacterota</taxon>
        <taxon>Epsilonproteobacteria</taxon>
        <taxon>Campylobacterales</taxon>
        <taxon>Arcobacteraceae</taxon>
        <taxon>Halarcobacter</taxon>
    </lineage>
</organism>
<sequence length="188" mass="22548">MGILKKIINYIAKASIPTYKFENNRLCFKLKNNDFYEYPVEDYDIKTRHDPYIIHAYTLKTKELFLEYIKDDQNTQWNGQALSLYEGFIKDKLKIKELTLLEKKEIDNYLFKIYEVDESFIIHIIYIFSSSSNTIIIDAKGDLYKNLRQKLENEYKYKYEEKQKGEINFDISLVKENNLGGYFGYQND</sequence>
<evidence type="ECO:0000313" key="1">
    <source>
        <dbReference type="EMBL" id="RXJ61314.1"/>
    </source>
</evidence>
<gene>
    <name evidence="1" type="ORF">CRV06_14180</name>
</gene>
<accession>A0A4Q0XX97</accession>
<name>A0A4Q0XX97_9BACT</name>
<evidence type="ECO:0000313" key="2">
    <source>
        <dbReference type="Proteomes" id="UP000290191"/>
    </source>
</evidence>
<dbReference type="AlphaFoldDB" id="A0A4Q0XX97"/>
<keyword evidence="2" id="KW-1185">Reference proteome</keyword>
<dbReference type="RefSeq" id="WP_044415561.1">
    <property type="nucleotide sequence ID" value="NZ_CP041070.1"/>
</dbReference>
<dbReference type="OrthoDB" id="5343650at2"/>
<comment type="caution">
    <text evidence="1">The sequence shown here is derived from an EMBL/GenBank/DDBJ whole genome shotgun (WGS) entry which is preliminary data.</text>
</comment>
<reference evidence="1 2" key="1">
    <citation type="submission" date="2017-10" db="EMBL/GenBank/DDBJ databases">
        <title>Genomics of the genus Arcobacter.</title>
        <authorList>
            <person name="Perez-Cataluna A."/>
            <person name="Figueras M.J."/>
        </authorList>
    </citation>
    <scope>NUCLEOTIDE SEQUENCE [LARGE SCALE GENOMIC DNA]</scope>
    <source>
        <strain evidence="1 2">DSM 24636</strain>
    </source>
</reference>
<proteinExistence type="predicted"/>
<dbReference type="Proteomes" id="UP000290191">
    <property type="component" value="Unassembled WGS sequence"/>
</dbReference>
<dbReference type="EMBL" id="PDKO01000017">
    <property type="protein sequence ID" value="RXJ61314.1"/>
    <property type="molecule type" value="Genomic_DNA"/>
</dbReference>